<reference evidence="1" key="1">
    <citation type="journal article" date="2014" name="Int. J. Syst. Evol. Microbiol.">
        <title>Complete genome sequence of Corynebacterium casei LMG S-19264T (=DSM 44701T), isolated from a smear-ripened cheese.</title>
        <authorList>
            <consortium name="US DOE Joint Genome Institute (JGI-PGF)"/>
            <person name="Walter F."/>
            <person name="Albersmeier A."/>
            <person name="Kalinowski J."/>
            <person name="Ruckert C."/>
        </authorList>
    </citation>
    <scope>NUCLEOTIDE SEQUENCE</scope>
    <source>
        <strain evidence="1">VKM Ac-2007</strain>
    </source>
</reference>
<dbReference type="EMBL" id="BSEV01000006">
    <property type="protein sequence ID" value="GLK09806.1"/>
    <property type="molecule type" value="Genomic_DNA"/>
</dbReference>
<dbReference type="Proteomes" id="UP001143474">
    <property type="component" value="Unassembled WGS sequence"/>
</dbReference>
<gene>
    <name evidence="1" type="ORF">GCM10017600_32120</name>
</gene>
<dbReference type="InterPro" id="IPR027304">
    <property type="entry name" value="Trigger_fact/SurA_dom_sf"/>
</dbReference>
<organism evidence="1 2">
    <name type="scientific">Streptosporangium carneum</name>
    <dbReference type="NCBI Taxonomy" id="47481"/>
    <lineage>
        <taxon>Bacteria</taxon>
        <taxon>Bacillati</taxon>
        <taxon>Actinomycetota</taxon>
        <taxon>Actinomycetes</taxon>
        <taxon>Streptosporangiales</taxon>
        <taxon>Streptosporangiaceae</taxon>
        <taxon>Streptosporangium</taxon>
    </lineage>
</organism>
<reference evidence="1" key="2">
    <citation type="submission" date="2023-01" db="EMBL/GenBank/DDBJ databases">
        <authorList>
            <person name="Sun Q."/>
            <person name="Evtushenko L."/>
        </authorList>
    </citation>
    <scope>NUCLEOTIDE SEQUENCE</scope>
    <source>
        <strain evidence="1">VKM Ac-2007</strain>
    </source>
</reference>
<dbReference type="SUPFAM" id="SSF109998">
    <property type="entry name" value="Triger factor/SurA peptide-binding domain-like"/>
    <property type="match status" value="1"/>
</dbReference>
<dbReference type="InterPro" id="IPR030985">
    <property type="entry name" value="PpiC-rel_mature"/>
</dbReference>
<proteinExistence type="predicted"/>
<dbReference type="AlphaFoldDB" id="A0A9W6MD49"/>
<dbReference type="RefSeq" id="WP_271218261.1">
    <property type="nucleotide sequence ID" value="NZ_BAAAVD010000028.1"/>
</dbReference>
<accession>A0A9W6MD49</accession>
<sequence length="333" mass="35991">MSDFATALASGVRLLRGLPRRRADVEEARRAAAAWAEEHPGLRAQLVVDERPGTPVVDFDLLVEDPEGGTVALTAQAEDGVPWLIDHSTHWAAGQLVSVDEVHLSVAQALTMIRSLSRRDMTPHDEIVDQCLILNEIRKETEPVDAGDLQAAADEFRRGRGLHDRASTMAWLAEMGMTLPQFETYIGGVARRRGFRRRMEAELGPARLAAAPGAFDRVRGVWITGPETSLAACAGDLARVHDGGLAALASGDGDIETTIAERLAFELPEPLRDAAPGTVVGPVAHGGTFLAGVVLTRAAAVRDERTLAAAGRLAFSQWLAERRRQASIEWHWS</sequence>
<comment type="caution">
    <text evidence="1">The sequence shown here is derived from an EMBL/GenBank/DDBJ whole genome shotgun (WGS) entry which is preliminary data.</text>
</comment>
<name>A0A9W6MD49_9ACTN</name>
<evidence type="ECO:0000313" key="1">
    <source>
        <dbReference type="EMBL" id="GLK09806.1"/>
    </source>
</evidence>
<keyword evidence="2" id="KW-1185">Reference proteome</keyword>
<protein>
    <recommendedName>
        <fullName evidence="3">Peptide maturation system protein</fullName>
    </recommendedName>
</protein>
<dbReference type="NCBIfam" id="TIGR04500">
    <property type="entry name" value="PpiC_rel_mature"/>
    <property type="match status" value="1"/>
</dbReference>
<evidence type="ECO:0000313" key="2">
    <source>
        <dbReference type="Proteomes" id="UP001143474"/>
    </source>
</evidence>
<evidence type="ECO:0008006" key="3">
    <source>
        <dbReference type="Google" id="ProtNLM"/>
    </source>
</evidence>